<dbReference type="InterPro" id="IPR003368">
    <property type="entry name" value="POMP_repeat"/>
</dbReference>
<dbReference type="InterPro" id="IPR006626">
    <property type="entry name" value="PbH1"/>
</dbReference>
<dbReference type="NCBIfam" id="NF041518">
    <property type="entry name" value="choice_anch_Q"/>
    <property type="match status" value="1"/>
</dbReference>
<dbReference type="EMBL" id="CP036279">
    <property type="protein sequence ID" value="QDU60587.1"/>
    <property type="molecule type" value="Genomic_DNA"/>
</dbReference>
<dbReference type="SMART" id="SM00710">
    <property type="entry name" value="PbH1"/>
    <property type="match status" value="8"/>
</dbReference>
<evidence type="ECO:0000256" key="7">
    <source>
        <dbReference type="ARBA" id="ARBA00023237"/>
    </source>
</evidence>
<comment type="subcellular location">
    <subcellularLocation>
        <location evidence="1">Cell envelope</location>
    </subcellularLocation>
    <subcellularLocation>
        <location evidence="2">Cell outer membrane</location>
    </subcellularLocation>
    <subcellularLocation>
        <location evidence="3">Secreted</location>
    </subcellularLocation>
</comment>
<reference evidence="9 10" key="1">
    <citation type="submission" date="2019-02" db="EMBL/GenBank/DDBJ databases">
        <title>Deep-cultivation of Planctomycetes and their phenomic and genomic characterization uncovers novel biology.</title>
        <authorList>
            <person name="Wiegand S."/>
            <person name="Jogler M."/>
            <person name="Boedeker C."/>
            <person name="Pinto D."/>
            <person name="Vollmers J."/>
            <person name="Rivas-Marin E."/>
            <person name="Kohn T."/>
            <person name="Peeters S.H."/>
            <person name="Heuer A."/>
            <person name="Rast P."/>
            <person name="Oberbeckmann S."/>
            <person name="Bunk B."/>
            <person name="Jeske O."/>
            <person name="Meyerdierks A."/>
            <person name="Storesund J.E."/>
            <person name="Kallscheuer N."/>
            <person name="Luecker S."/>
            <person name="Lage O.M."/>
            <person name="Pohl T."/>
            <person name="Merkel B.J."/>
            <person name="Hornburger P."/>
            <person name="Mueller R.-W."/>
            <person name="Bruemmer F."/>
            <person name="Labrenz M."/>
            <person name="Spormann A.M."/>
            <person name="Op den Camp H."/>
            <person name="Overmann J."/>
            <person name="Amann R."/>
            <person name="Jetten M.S.M."/>
            <person name="Mascher T."/>
            <person name="Medema M.H."/>
            <person name="Devos D.P."/>
            <person name="Kaster A.-K."/>
            <person name="Ovreas L."/>
            <person name="Rohde M."/>
            <person name="Galperin M.Y."/>
            <person name="Jogler C."/>
        </authorList>
    </citation>
    <scope>NUCLEOTIDE SEQUENCE [LARGE SCALE GENOMIC DNA]</scope>
    <source>
        <strain evidence="9 10">Pan216</strain>
    </source>
</reference>
<organism evidence="9 10">
    <name type="scientific">Kolteria novifilia</name>
    <dbReference type="NCBI Taxonomy" id="2527975"/>
    <lineage>
        <taxon>Bacteria</taxon>
        <taxon>Pseudomonadati</taxon>
        <taxon>Planctomycetota</taxon>
        <taxon>Planctomycetia</taxon>
        <taxon>Kolteriales</taxon>
        <taxon>Kolteriaceae</taxon>
        <taxon>Kolteria</taxon>
    </lineage>
</organism>
<dbReference type="PANTHER" id="PTHR11319:SF35">
    <property type="entry name" value="OUTER MEMBRANE PROTEIN PMPC-RELATED"/>
    <property type="match status" value="1"/>
</dbReference>
<accession>A0A518B0V2</accession>
<dbReference type="InterPro" id="IPR059226">
    <property type="entry name" value="Choice_anch_Q_dom"/>
</dbReference>
<keyword evidence="5" id="KW-0732">Signal</keyword>
<evidence type="ECO:0000256" key="5">
    <source>
        <dbReference type="ARBA" id="ARBA00022729"/>
    </source>
</evidence>
<dbReference type="KEGG" id="knv:Pan216_14340"/>
<evidence type="ECO:0000256" key="6">
    <source>
        <dbReference type="ARBA" id="ARBA00023136"/>
    </source>
</evidence>
<dbReference type="Gene3D" id="2.160.20.10">
    <property type="entry name" value="Single-stranded right-handed beta-helix, Pectin lyase-like"/>
    <property type="match status" value="1"/>
</dbReference>
<keyword evidence="7" id="KW-0998">Cell outer membrane</keyword>
<dbReference type="OrthoDB" id="292920at2"/>
<evidence type="ECO:0000313" key="9">
    <source>
        <dbReference type="EMBL" id="QDU60587.1"/>
    </source>
</evidence>
<dbReference type="GO" id="GO:0005576">
    <property type="term" value="C:extracellular region"/>
    <property type="evidence" value="ECO:0007669"/>
    <property type="project" value="UniProtKB-SubCell"/>
</dbReference>
<dbReference type="GO" id="GO:0009279">
    <property type="term" value="C:cell outer membrane"/>
    <property type="evidence" value="ECO:0007669"/>
    <property type="project" value="UniProtKB-SubCell"/>
</dbReference>
<dbReference type="Pfam" id="PF02415">
    <property type="entry name" value="Chlam_PMP"/>
    <property type="match status" value="1"/>
</dbReference>
<keyword evidence="6" id="KW-0472">Membrane</keyword>
<dbReference type="Proteomes" id="UP000317093">
    <property type="component" value="Chromosome"/>
</dbReference>
<evidence type="ECO:0000256" key="2">
    <source>
        <dbReference type="ARBA" id="ARBA00004442"/>
    </source>
</evidence>
<dbReference type="SUPFAM" id="SSF51126">
    <property type="entry name" value="Pectin lyase-like"/>
    <property type="match status" value="2"/>
</dbReference>
<feature type="region of interest" description="Disordered" evidence="8">
    <location>
        <begin position="611"/>
        <end position="645"/>
    </location>
</feature>
<dbReference type="PANTHER" id="PTHR11319">
    <property type="entry name" value="G PROTEIN-COUPLED RECEPTOR-RELATED"/>
    <property type="match status" value="1"/>
</dbReference>
<evidence type="ECO:0000256" key="3">
    <source>
        <dbReference type="ARBA" id="ARBA00004613"/>
    </source>
</evidence>
<evidence type="ECO:0000256" key="4">
    <source>
        <dbReference type="ARBA" id="ARBA00022525"/>
    </source>
</evidence>
<dbReference type="AlphaFoldDB" id="A0A518B0V2"/>
<sequence length="1105" mass="114360">MPSCDRTFKRGRLSRFRRWMSDGNSRQRDVRHPRASAMLEQLEDRTVPATFTVDIALDEVDGNTSAGNLSLREAIEASNLAVGADVIQFSTALNGQTITLGGTQLEITDDVTINGLGAESLSISGNGQSRIFFVDDDSDATNLDVAINGLTLRDGFTEFFDFPDERGAAILSRENLELKDAILTQNVAEEGGALAVETEGATTTIENTSFTQNTAQANFGTGGGIYISETGGGTVSIDTATISNNTAADDGGGIYVVVEGSGGNLSITNTTISGNDGGSWGGGIYVGLDSSATASLDGVTISNNTIPDVLSFGGGLYASLDGQSFLTIQNTTVTDNEVMGGGGGLYLQTWGNSTVEVLDSLVQGNETQRSLADGGGIVASASFGGDIVIRRTTIDDNKSHSGGTGGGLAVDAGTDSTIIVDSSTISNNEGGSFFGGGGVYARTLGTGLITVTNSTISGNRSDGSGGGIHISGNMVLENSTVFDNESDVDKTSVFGSGGGVYVFVGSTLSLVSSVIANNRDEATAFPAPQVSGNFDASYSWIEDGTGAEITGFNNRVGSTALPLDPLLGALADNGGPTLTHLPLNGSPLVDQGINQSDLSLEQRGLVRTIDLGNIGNPSGGDGTDIGAVEVDSGTPPEGGDDDQEKTSTLGLYFPNDSFVFHEDASLAAGLTETIDASAGLTQSVTANLDVDGTIIFDGGGLGATFSGEVTGSGTIRSFNSRDRILLGGSISPDGSQGSLRLQAPTVTFASGSELVAEYSPFGSDTIDVDGQVIIEQGATLSLANVNATDFNVNSHIILVDNDGTDAIIGEFSGAAAGTEIMIGGARLQFRYDLGDGNDFGLTVLSFSKGGGVQFAGATSHGFIFRDGQWIFADALGASFRSDVYTIQGWGTTGDQTLVLDDGRGLIYRPTTGQIFVAQRAFGANFDPRFYSTFGTGLLGMELAFNDWNQDGVSTIALVNPLTGYVFFDANADFQINLIQGSPDYSFQVGAEGMQLESYDLGDGRLGTALYLNGLVQIFDAPFVPGLNTFAPAFTYVFGNGNADQFSIADTNGDGLAQEAIVSRFADHSGALSPQGGTFFNNLFGVPDDAFRAIRPRIIDIIFGGF</sequence>
<evidence type="ECO:0000256" key="8">
    <source>
        <dbReference type="SAM" id="MobiDB-lite"/>
    </source>
</evidence>
<evidence type="ECO:0000256" key="1">
    <source>
        <dbReference type="ARBA" id="ARBA00004196"/>
    </source>
</evidence>
<proteinExistence type="predicted"/>
<keyword evidence="10" id="KW-1185">Reference proteome</keyword>
<dbReference type="InterPro" id="IPR012334">
    <property type="entry name" value="Pectin_lyas_fold"/>
</dbReference>
<keyword evidence="4" id="KW-0964">Secreted</keyword>
<protein>
    <submittedName>
        <fullName evidence="9">Uncharacterized protein</fullName>
    </submittedName>
</protein>
<name>A0A518B0V2_9BACT</name>
<gene>
    <name evidence="9" type="ORF">Pan216_14340</name>
</gene>
<evidence type="ECO:0000313" key="10">
    <source>
        <dbReference type="Proteomes" id="UP000317093"/>
    </source>
</evidence>
<dbReference type="InterPro" id="IPR011050">
    <property type="entry name" value="Pectin_lyase_fold/virulence"/>
</dbReference>
<dbReference type="RefSeq" id="WP_145256666.1">
    <property type="nucleotide sequence ID" value="NZ_CP036279.1"/>
</dbReference>